<name>A0A4V2MK50_9SPHI</name>
<comment type="caution">
    <text evidence="1">The sequence shown here is derived from an EMBL/GenBank/DDBJ whole genome shotgun (WGS) entry which is preliminary data.</text>
</comment>
<protein>
    <recommendedName>
        <fullName evidence="3">Lipocalin-like domain-containing protein</fullName>
    </recommendedName>
</protein>
<dbReference type="AlphaFoldDB" id="A0A4V2MK50"/>
<sequence>MKFKHALLFSATVLLACTAGNEKKQAEAIAIKGTWQLVSATTVENGQESFTDYTKNQRMIKIINDTHFAFLRHDLTLNKDGKNNFDAGGGKYKLVGDQYTESLDFYNDKNWEGKTFDFKVKIQNDTLVQTGIEKVEAAGVDRVITEKYIKVKDNKLDP</sequence>
<dbReference type="OrthoDB" id="1493972at2"/>
<accession>A0A4V2MK50</accession>
<reference evidence="1 2" key="1">
    <citation type="submission" date="2019-02" db="EMBL/GenBank/DDBJ databases">
        <title>Pedobacter sp. RP-3-8 sp. nov., isolated from Arctic soil.</title>
        <authorList>
            <person name="Dahal R.H."/>
        </authorList>
    </citation>
    <scope>NUCLEOTIDE SEQUENCE [LARGE SCALE GENOMIC DNA]</scope>
    <source>
        <strain evidence="1 2">RP-3-8</strain>
    </source>
</reference>
<evidence type="ECO:0000313" key="2">
    <source>
        <dbReference type="Proteomes" id="UP000291117"/>
    </source>
</evidence>
<dbReference type="Gene3D" id="2.40.128.490">
    <property type="entry name" value="Uncharacterised protein PF14869, DUF4488"/>
    <property type="match status" value="1"/>
</dbReference>
<keyword evidence="2" id="KW-1185">Reference proteome</keyword>
<organism evidence="1 2">
    <name type="scientific">Pedobacter hiemivivus</name>
    <dbReference type="NCBI Taxonomy" id="2530454"/>
    <lineage>
        <taxon>Bacteria</taxon>
        <taxon>Pseudomonadati</taxon>
        <taxon>Bacteroidota</taxon>
        <taxon>Sphingobacteriia</taxon>
        <taxon>Sphingobacteriales</taxon>
        <taxon>Sphingobacteriaceae</taxon>
        <taxon>Pedobacter</taxon>
    </lineage>
</organism>
<evidence type="ECO:0000313" key="1">
    <source>
        <dbReference type="EMBL" id="TCC96906.1"/>
    </source>
</evidence>
<proteinExistence type="predicted"/>
<dbReference type="Proteomes" id="UP000291117">
    <property type="component" value="Unassembled WGS sequence"/>
</dbReference>
<evidence type="ECO:0008006" key="3">
    <source>
        <dbReference type="Google" id="ProtNLM"/>
    </source>
</evidence>
<dbReference type="RefSeq" id="WP_131608318.1">
    <property type="nucleotide sequence ID" value="NZ_SJSM01000004.1"/>
</dbReference>
<gene>
    <name evidence="1" type="ORF">EZ444_08535</name>
</gene>
<dbReference type="EMBL" id="SJSM01000004">
    <property type="protein sequence ID" value="TCC96906.1"/>
    <property type="molecule type" value="Genomic_DNA"/>
</dbReference>
<dbReference type="PROSITE" id="PS51257">
    <property type="entry name" value="PROKAR_LIPOPROTEIN"/>
    <property type="match status" value="1"/>
</dbReference>